<dbReference type="Gene3D" id="1.10.260.40">
    <property type="entry name" value="lambda repressor-like DNA-binding domains"/>
    <property type="match status" value="1"/>
</dbReference>
<dbReference type="SUPFAM" id="SSF51182">
    <property type="entry name" value="RmlC-like cupins"/>
    <property type="match status" value="1"/>
</dbReference>
<dbReference type="PANTHER" id="PTHR46797:SF1">
    <property type="entry name" value="METHYLPHOSPHONATE SYNTHASE"/>
    <property type="match status" value="1"/>
</dbReference>
<evidence type="ECO:0000259" key="2">
    <source>
        <dbReference type="PROSITE" id="PS50943"/>
    </source>
</evidence>
<dbReference type="Pfam" id="PF01381">
    <property type="entry name" value="HTH_3"/>
    <property type="match status" value="1"/>
</dbReference>
<dbReference type="InterPro" id="IPR014710">
    <property type="entry name" value="RmlC-like_jellyroll"/>
</dbReference>
<dbReference type="InterPro" id="IPR011051">
    <property type="entry name" value="RmlC_Cupin_sf"/>
</dbReference>
<feature type="domain" description="HTH cro/C1-type" evidence="2">
    <location>
        <begin position="7"/>
        <end position="61"/>
    </location>
</feature>
<dbReference type="GO" id="GO:0003677">
    <property type="term" value="F:DNA binding"/>
    <property type="evidence" value="ECO:0007669"/>
    <property type="project" value="UniProtKB-KW"/>
</dbReference>
<dbReference type="EMBL" id="SIRE01000003">
    <property type="protein sequence ID" value="TBL81249.1"/>
    <property type="molecule type" value="Genomic_DNA"/>
</dbReference>
<dbReference type="InterPro" id="IPR001387">
    <property type="entry name" value="Cro/C1-type_HTH"/>
</dbReference>
<dbReference type="InterPro" id="IPR010982">
    <property type="entry name" value="Lambda_DNA-bd_dom_sf"/>
</dbReference>
<dbReference type="Pfam" id="PF07883">
    <property type="entry name" value="Cupin_2"/>
    <property type="match status" value="1"/>
</dbReference>
<evidence type="ECO:0000313" key="3">
    <source>
        <dbReference type="EMBL" id="TBL81249.1"/>
    </source>
</evidence>
<dbReference type="InterPro" id="IPR013096">
    <property type="entry name" value="Cupin_2"/>
</dbReference>
<evidence type="ECO:0000313" key="4">
    <source>
        <dbReference type="Proteomes" id="UP000293142"/>
    </source>
</evidence>
<organism evidence="3 4">
    <name type="scientific">Paenibacillus thalictri</name>
    <dbReference type="NCBI Taxonomy" id="2527873"/>
    <lineage>
        <taxon>Bacteria</taxon>
        <taxon>Bacillati</taxon>
        <taxon>Bacillota</taxon>
        <taxon>Bacilli</taxon>
        <taxon>Bacillales</taxon>
        <taxon>Paenibacillaceae</taxon>
        <taxon>Paenibacillus</taxon>
    </lineage>
</organism>
<evidence type="ECO:0000256" key="1">
    <source>
        <dbReference type="ARBA" id="ARBA00023125"/>
    </source>
</evidence>
<comment type="caution">
    <text evidence="3">The sequence shown here is derived from an EMBL/GenBank/DDBJ whole genome shotgun (WGS) entry which is preliminary data.</text>
</comment>
<keyword evidence="4" id="KW-1185">Reference proteome</keyword>
<gene>
    <name evidence="3" type="ORF">EYB31_03945</name>
</gene>
<dbReference type="RefSeq" id="WP_131011961.1">
    <property type="nucleotide sequence ID" value="NZ_SIRE01000003.1"/>
</dbReference>
<dbReference type="AlphaFoldDB" id="A0A4Q9DW40"/>
<dbReference type="Gene3D" id="2.60.120.10">
    <property type="entry name" value="Jelly Rolls"/>
    <property type="match status" value="1"/>
</dbReference>
<dbReference type="PROSITE" id="PS50943">
    <property type="entry name" value="HTH_CROC1"/>
    <property type="match status" value="1"/>
</dbReference>
<dbReference type="InterPro" id="IPR050807">
    <property type="entry name" value="TransReg_Diox_bact_type"/>
</dbReference>
<accession>A0A4Q9DW40</accession>
<dbReference type="PANTHER" id="PTHR46797">
    <property type="entry name" value="HTH-TYPE TRANSCRIPTIONAL REGULATOR"/>
    <property type="match status" value="1"/>
</dbReference>
<dbReference type="OrthoDB" id="34624at2"/>
<dbReference type="SUPFAM" id="SSF47413">
    <property type="entry name" value="lambda repressor-like DNA-binding domains"/>
    <property type="match status" value="1"/>
</dbReference>
<name>A0A4Q9DW40_9BACL</name>
<dbReference type="SMART" id="SM00530">
    <property type="entry name" value="HTH_XRE"/>
    <property type="match status" value="1"/>
</dbReference>
<dbReference type="CDD" id="cd00093">
    <property type="entry name" value="HTH_XRE"/>
    <property type="match status" value="1"/>
</dbReference>
<keyword evidence="1" id="KW-0238">DNA-binding</keyword>
<proteinExistence type="predicted"/>
<dbReference type="CDD" id="cd02209">
    <property type="entry name" value="cupin_XRE_C"/>
    <property type="match status" value="1"/>
</dbReference>
<reference evidence="3 4" key="1">
    <citation type="submission" date="2019-02" db="EMBL/GenBank/DDBJ databases">
        <title>Paenibacillus sp. nov., isolated from surface-sterilized tissue of Thalictrum simplex L.</title>
        <authorList>
            <person name="Tuo L."/>
        </authorList>
    </citation>
    <scope>NUCLEOTIDE SEQUENCE [LARGE SCALE GENOMIC DNA]</scope>
    <source>
        <strain evidence="3 4">N2SHLJ1</strain>
    </source>
</reference>
<sequence length="185" mass="20945">MDLGNKIKKLRKEQNRNLAEIADICGFSKSLLSKIENGKTMPPISTLVKIADALGTKVSILLDDQQQSGTIHTTRQTSESKLVKTEKGYSFFAFAVERAEKLMQPFLFVSRKEESDNRHTFSHNGEEFIFILEGQMKYKVGNVEYTLGPGDSLYFDSIEKHMLSPITDEIKYVAVFTQSKQEPAK</sequence>
<dbReference type="Proteomes" id="UP000293142">
    <property type="component" value="Unassembled WGS sequence"/>
</dbReference>
<dbReference type="GO" id="GO:0003700">
    <property type="term" value="F:DNA-binding transcription factor activity"/>
    <property type="evidence" value="ECO:0007669"/>
    <property type="project" value="TreeGrafter"/>
</dbReference>
<dbReference type="GO" id="GO:0005829">
    <property type="term" value="C:cytosol"/>
    <property type="evidence" value="ECO:0007669"/>
    <property type="project" value="TreeGrafter"/>
</dbReference>
<protein>
    <submittedName>
        <fullName evidence="3">XRE family transcriptional regulator</fullName>
    </submittedName>
</protein>